<name>A0A443RXS5_9ACAR</name>
<keyword evidence="4" id="KW-0256">Endoplasmic reticulum</keyword>
<evidence type="ECO:0000313" key="10">
    <source>
        <dbReference type="Proteomes" id="UP000288716"/>
    </source>
</evidence>
<dbReference type="STRING" id="299467.A0A443RXS5"/>
<dbReference type="Gene3D" id="2.30.30.40">
    <property type="entry name" value="SH3 Domains"/>
    <property type="match status" value="1"/>
</dbReference>
<dbReference type="PANTHER" id="PTHR23158:SF33">
    <property type="entry name" value="TRANSPORT AND GOLGI ORGANIZATION PROTEIN 1"/>
    <property type="match status" value="1"/>
</dbReference>
<protein>
    <submittedName>
        <fullName evidence="9">Transport and Golgi organization protein 1-like protein</fullName>
    </submittedName>
</protein>
<proteinExistence type="predicted"/>
<feature type="compositionally biased region" description="Basic and acidic residues" evidence="7">
    <location>
        <begin position="301"/>
        <end position="310"/>
    </location>
</feature>
<evidence type="ECO:0000256" key="5">
    <source>
        <dbReference type="ARBA" id="ARBA00023054"/>
    </source>
</evidence>
<dbReference type="SUPFAM" id="SSF50044">
    <property type="entry name" value="SH3-domain"/>
    <property type="match status" value="1"/>
</dbReference>
<evidence type="ECO:0000313" key="9">
    <source>
        <dbReference type="EMBL" id="RWS20070.1"/>
    </source>
</evidence>
<keyword evidence="6" id="KW-0325">Glycoprotein</keyword>
<feature type="region of interest" description="Disordered" evidence="7">
    <location>
        <begin position="104"/>
        <end position="186"/>
    </location>
</feature>
<feature type="non-terminal residue" evidence="9">
    <location>
        <position position="329"/>
    </location>
</feature>
<feature type="compositionally biased region" description="Basic and acidic residues" evidence="7">
    <location>
        <begin position="237"/>
        <end position="247"/>
    </location>
</feature>
<evidence type="ECO:0000256" key="6">
    <source>
        <dbReference type="ARBA" id="ARBA00023180"/>
    </source>
</evidence>
<feature type="non-terminal residue" evidence="9">
    <location>
        <position position="1"/>
    </location>
</feature>
<evidence type="ECO:0000256" key="4">
    <source>
        <dbReference type="ARBA" id="ARBA00022824"/>
    </source>
</evidence>
<keyword evidence="5" id="KW-0175">Coiled coil</keyword>
<keyword evidence="10" id="KW-1185">Reference proteome</keyword>
<dbReference type="GO" id="GO:0005789">
    <property type="term" value="C:endoplasmic reticulum membrane"/>
    <property type="evidence" value="ECO:0007669"/>
    <property type="project" value="UniProtKB-SubCell"/>
</dbReference>
<feature type="region of interest" description="Disordered" evidence="7">
    <location>
        <begin position="216"/>
        <end position="329"/>
    </location>
</feature>
<feature type="compositionally biased region" description="Low complexity" evidence="7">
    <location>
        <begin position="281"/>
        <end position="293"/>
    </location>
</feature>
<dbReference type="EMBL" id="NCKV01020319">
    <property type="protein sequence ID" value="RWS20070.1"/>
    <property type="molecule type" value="Genomic_DNA"/>
</dbReference>
<dbReference type="VEuPathDB" id="VectorBase:LDEU011970"/>
<feature type="compositionally biased region" description="Polar residues" evidence="7">
    <location>
        <begin position="218"/>
        <end position="236"/>
    </location>
</feature>
<evidence type="ECO:0000256" key="2">
    <source>
        <dbReference type="ARBA" id="ARBA00022443"/>
    </source>
</evidence>
<gene>
    <name evidence="9" type="ORF">B4U80_12158</name>
</gene>
<feature type="domain" description="SH3" evidence="8">
    <location>
        <begin position="41"/>
        <end position="87"/>
    </location>
</feature>
<keyword evidence="3" id="KW-0732">Signal</keyword>
<dbReference type="AlphaFoldDB" id="A0A443RXS5"/>
<dbReference type="PANTHER" id="PTHR23158">
    <property type="entry name" value="MELANOMA INHIBITORY ACTIVITY-RELATED"/>
    <property type="match status" value="1"/>
</dbReference>
<feature type="compositionally biased region" description="Polar residues" evidence="7">
    <location>
        <begin position="134"/>
        <end position="173"/>
    </location>
</feature>
<evidence type="ECO:0000256" key="1">
    <source>
        <dbReference type="ARBA" id="ARBA00004389"/>
    </source>
</evidence>
<dbReference type="InterPro" id="IPR051500">
    <property type="entry name" value="cTAGE_MIA/OTOR"/>
</dbReference>
<feature type="compositionally biased region" description="Basic and acidic residues" evidence="7">
    <location>
        <begin position="107"/>
        <end position="116"/>
    </location>
</feature>
<comment type="caution">
    <text evidence="9">The sequence shown here is derived from an EMBL/GenBank/DDBJ whole genome shotgun (WGS) entry which is preliminary data.</text>
</comment>
<evidence type="ECO:0000256" key="3">
    <source>
        <dbReference type="ARBA" id="ARBA00022729"/>
    </source>
</evidence>
<keyword evidence="2" id="KW-0728">SH3 domain</keyword>
<organism evidence="9 10">
    <name type="scientific">Leptotrombidium deliense</name>
    <dbReference type="NCBI Taxonomy" id="299467"/>
    <lineage>
        <taxon>Eukaryota</taxon>
        <taxon>Metazoa</taxon>
        <taxon>Ecdysozoa</taxon>
        <taxon>Arthropoda</taxon>
        <taxon>Chelicerata</taxon>
        <taxon>Arachnida</taxon>
        <taxon>Acari</taxon>
        <taxon>Acariformes</taxon>
        <taxon>Trombidiformes</taxon>
        <taxon>Prostigmata</taxon>
        <taxon>Anystina</taxon>
        <taxon>Parasitengona</taxon>
        <taxon>Trombiculoidea</taxon>
        <taxon>Trombiculidae</taxon>
        <taxon>Leptotrombidium</taxon>
    </lineage>
</organism>
<feature type="compositionally biased region" description="Basic and acidic residues" evidence="7">
    <location>
        <begin position="260"/>
        <end position="269"/>
    </location>
</feature>
<dbReference type="Pfam" id="PF07653">
    <property type="entry name" value="SH3_2"/>
    <property type="match status" value="1"/>
</dbReference>
<evidence type="ECO:0000256" key="7">
    <source>
        <dbReference type="SAM" id="MobiDB-lite"/>
    </source>
</evidence>
<dbReference type="InterPro" id="IPR001452">
    <property type="entry name" value="SH3_domain"/>
</dbReference>
<evidence type="ECO:0000259" key="8">
    <source>
        <dbReference type="Pfam" id="PF07653"/>
    </source>
</evidence>
<sequence length="329" mass="36356">VLCWYTNALYLDDSVSVLVQCADPHCKGVISYAETQSQYPSRDERILSFGAGQKVTVYVKPSYTPFKLVFGEINGKKGWIPLNLIRETKIVTKNLVPVMLPKGISNIDEHSSDNNSDKSTAGEVPTPEILVGPNIQSSSVENNASKGTVNSSAQQYSHSTNSSGYNKTQINSTSEKRDETSNVTPELKNNVELQVGEHDNSLETKDVQQNENKLEGSENLSIHGNKNLTTNVSSETQKLDEEEKVESITENNSEDSEMQNVEKDEKVETITENNFEDQVKVKVNTEVNENDVTPDLFKNSSSDKSEESVSDKNVNIGETDKTSPENPVT</sequence>
<reference evidence="9 10" key="1">
    <citation type="journal article" date="2018" name="Gigascience">
        <title>Genomes of trombidid mites reveal novel predicted allergens and laterally-transferred genes associated with secondary metabolism.</title>
        <authorList>
            <person name="Dong X."/>
            <person name="Chaisiri K."/>
            <person name="Xia D."/>
            <person name="Armstrong S.D."/>
            <person name="Fang Y."/>
            <person name="Donnelly M.J."/>
            <person name="Kadowaki T."/>
            <person name="McGarry J.W."/>
            <person name="Darby A.C."/>
            <person name="Makepeace B.L."/>
        </authorList>
    </citation>
    <scope>NUCLEOTIDE SEQUENCE [LARGE SCALE GENOMIC DNA]</scope>
    <source>
        <strain evidence="9">UoL-UT</strain>
    </source>
</reference>
<accession>A0A443RXS5</accession>
<dbReference type="Proteomes" id="UP000288716">
    <property type="component" value="Unassembled WGS sequence"/>
</dbReference>
<dbReference type="InterPro" id="IPR036028">
    <property type="entry name" value="SH3-like_dom_sf"/>
</dbReference>
<comment type="subcellular location">
    <subcellularLocation>
        <location evidence="1">Endoplasmic reticulum membrane</location>
        <topology evidence="1">Single-pass membrane protein</topology>
    </subcellularLocation>
</comment>
<dbReference type="OrthoDB" id="6627676at2759"/>